<dbReference type="OrthoDB" id="416253at2759"/>
<keyword evidence="2" id="KW-1185">Reference proteome</keyword>
<feature type="non-terminal residue" evidence="1">
    <location>
        <position position="50"/>
    </location>
</feature>
<name>A0A1A6FZ43_NEOLE</name>
<proteinExistence type="predicted"/>
<evidence type="ECO:0000313" key="2">
    <source>
        <dbReference type="Proteomes" id="UP000092124"/>
    </source>
</evidence>
<comment type="caution">
    <text evidence="1">The sequence shown here is derived from an EMBL/GenBank/DDBJ whole genome shotgun (WGS) entry which is preliminary data.</text>
</comment>
<evidence type="ECO:0000313" key="1">
    <source>
        <dbReference type="EMBL" id="OBS59186.1"/>
    </source>
</evidence>
<dbReference type="AlphaFoldDB" id="A0A1A6FZ43"/>
<protein>
    <submittedName>
        <fullName evidence="1">Uncharacterized protein</fullName>
    </submittedName>
</protein>
<dbReference type="Proteomes" id="UP000092124">
    <property type="component" value="Unassembled WGS sequence"/>
</dbReference>
<accession>A0A1A6FZ43</accession>
<dbReference type="EMBL" id="LZPO01108494">
    <property type="protein sequence ID" value="OBS59186.1"/>
    <property type="molecule type" value="Genomic_DNA"/>
</dbReference>
<gene>
    <name evidence="1" type="ORF">A6R68_09689</name>
</gene>
<organism evidence="1 2">
    <name type="scientific">Neotoma lepida</name>
    <name type="common">Desert woodrat</name>
    <dbReference type="NCBI Taxonomy" id="56216"/>
    <lineage>
        <taxon>Eukaryota</taxon>
        <taxon>Metazoa</taxon>
        <taxon>Chordata</taxon>
        <taxon>Craniata</taxon>
        <taxon>Vertebrata</taxon>
        <taxon>Euteleostomi</taxon>
        <taxon>Mammalia</taxon>
        <taxon>Eutheria</taxon>
        <taxon>Euarchontoglires</taxon>
        <taxon>Glires</taxon>
        <taxon>Rodentia</taxon>
        <taxon>Myomorpha</taxon>
        <taxon>Muroidea</taxon>
        <taxon>Cricetidae</taxon>
        <taxon>Neotominae</taxon>
        <taxon>Neotoma</taxon>
    </lineage>
</organism>
<sequence length="50" mass="5853">MKNMAEAKMLIIEKLLNKPELKHNPVTIQFNYHSDLIQDKLILYSHSMGI</sequence>
<reference evidence="1 2" key="1">
    <citation type="submission" date="2016-06" db="EMBL/GenBank/DDBJ databases">
        <title>The Draft Genome Sequence and Annotation of the Desert Woodrat Neotoma lepida.</title>
        <authorList>
            <person name="Campbell M."/>
            <person name="Oakeson K.F."/>
            <person name="Yandell M."/>
            <person name="Halpert J.R."/>
            <person name="Dearing D."/>
        </authorList>
    </citation>
    <scope>NUCLEOTIDE SEQUENCE [LARGE SCALE GENOMIC DNA]</scope>
    <source>
        <strain evidence="1">417</strain>
        <tissue evidence="1">Liver</tissue>
    </source>
</reference>